<accession>A0A3B0YCS5</accession>
<evidence type="ECO:0008006" key="3">
    <source>
        <dbReference type="Google" id="ProtNLM"/>
    </source>
</evidence>
<evidence type="ECO:0000313" key="2">
    <source>
        <dbReference type="EMBL" id="VAW74113.1"/>
    </source>
</evidence>
<name>A0A3B0YCS5_9ZZZZ</name>
<reference evidence="2" key="1">
    <citation type="submission" date="2018-06" db="EMBL/GenBank/DDBJ databases">
        <authorList>
            <person name="Zhirakovskaya E."/>
        </authorList>
    </citation>
    <scope>NUCLEOTIDE SEQUENCE</scope>
</reference>
<proteinExistence type="predicted"/>
<feature type="region of interest" description="Disordered" evidence="1">
    <location>
        <begin position="75"/>
        <end position="94"/>
    </location>
</feature>
<evidence type="ECO:0000256" key="1">
    <source>
        <dbReference type="SAM" id="MobiDB-lite"/>
    </source>
</evidence>
<organism evidence="2">
    <name type="scientific">hydrothermal vent metagenome</name>
    <dbReference type="NCBI Taxonomy" id="652676"/>
    <lineage>
        <taxon>unclassified sequences</taxon>
        <taxon>metagenomes</taxon>
        <taxon>ecological metagenomes</taxon>
    </lineage>
</organism>
<protein>
    <recommendedName>
        <fullName evidence="3">Helix-turn-helix domain-containing protein</fullName>
    </recommendedName>
</protein>
<dbReference type="EMBL" id="UOFK01000053">
    <property type="protein sequence ID" value="VAW74113.1"/>
    <property type="molecule type" value="Genomic_DNA"/>
</dbReference>
<dbReference type="AlphaFoldDB" id="A0A3B0YCS5"/>
<gene>
    <name evidence="2" type="ORF">MNBD_GAMMA13-311</name>
</gene>
<sequence>MNTEYASKDGKYYTDTEIAALLGISLGRLRNKLCAGSPLPPRIQPPGCRNRLWRCQAVHDWLEQFIVTAADSAMEYPEPRRRGRPTKQEVRARR</sequence>